<evidence type="ECO:0000313" key="1">
    <source>
        <dbReference type="EMBL" id="RMZ72737.1"/>
    </source>
</evidence>
<reference evidence="1 2" key="1">
    <citation type="journal article" date="2014" name="PLoS ONE">
        <title>De novo Genome Assembly of the Fungal Plant Pathogen Pyrenophora semeniperda.</title>
        <authorList>
            <person name="Soliai M.M."/>
            <person name="Meyer S.E."/>
            <person name="Udall J.A."/>
            <person name="Elzinga D.E."/>
            <person name="Hermansen R.A."/>
            <person name="Bodily P.M."/>
            <person name="Hart A.A."/>
            <person name="Coleman C.E."/>
        </authorList>
    </citation>
    <scope>NUCLEOTIDE SEQUENCE [LARGE SCALE GENOMIC DNA]</scope>
    <source>
        <strain evidence="1 2">CCB06</strain>
        <tissue evidence="1">Mycelium</tissue>
    </source>
</reference>
<evidence type="ECO:0000313" key="2">
    <source>
        <dbReference type="Proteomes" id="UP000265663"/>
    </source>
</evidence>
<proteinExistence type="predicted"/>
<dbReference type="EMBL" id="KE747833">
    <property type="protein sequence ID" value="RMZ72737.1"/>
    <property type="molecule type" value="Genomic_DNA"/>
</dbReference>
<protein>
    <submittedName>
        <fullName evidence="1">Uncharacterized protein</fullName>
    </submittedName>
</protein>
<accession>A0A3M7ME36</accession>
<name>A0A3M7ME36_9PLEO</name>
<keyword evidence="2" id="KW-1185">Reference proteome</keyword>
<gene>
    <name evidence="1" type="ORF">GMOD_00007761</name>
</gene>
<dbReference type="AlphaFoldDB" id="A0A3M7ME36"/>
<dbReference type="Proteomes" id="UP000265663">
    <property type="component" value="Unassembled WGS sequence"/>
</dbReference>
<sequence length="72" mass="8472">MLYIQYMLCIRRILHDSICFVHVDGECRGQKRTGCRKRVMTVVYVINEFHPSMYFATSTMTVSIGRVHFTSH</sequence>
<organism evidence="1 2">
    <name type="scientific">Pyrenophora seminiperda CCB06</name>
    <dbReference type="NCBI Taxonomy" id="1302712"/>
    <lineage>
        <taxon>Eukaryota</taxon>
        <taxon>Fungi</taxon>
        <taxon>Dikarya</taxon>
        <taxon>Ascomycota</taxon>
        <taxon>Pezizomycotina</taxon>
        <taxon>Dothideomycetes</taxon>
        <taxon>Pleosporomycetidae</taxon>
        <taxon>Pleosporales</taxon>
        <taxon>Pleosporineae</taxon>
        <taxon>Pleosporaceae</taxon>
        <taxon>Pyrenophora</taxon>
    </lineage>
</organism>